<evidence type="ECO:0000313" key="2">
    <source>
        <dbReference type="EMBL" id="EQD77688.1"/>
    </source>
</evidence>
<keyword evidence="1" id="KW-0812">Transmembrane</keyword>
<organism evidence="2">
    <name type="scientific">mine drainage metagenome</name>
    <dbReference type="NCBI Taxonomy" id="410659"/>
    <lineage>
        <taxon>unclassified sequences</taxon>
        <taxon>metagenomes</taxon>
        <taxon>ecological metagenomes</taxon>
    </lineage>
</organism>
<proteinExistence type="predicted"/>
<sequence>MKMNGLSYLMRGGPIMYILLPMSGVALAVILERYLYLSKERQGTFEILGVLRKGASGRERDVRD</sequence>
<keyword evidence="1" id="KW-1133">Transmembrane helix</keyword>
<accession>T1C9C3</accession>
<comment type="caution">
    <text evidence="2">The sequence shown here is derived from an EMBL/GenBank/DDBJ whole genome shotgun (WGS) entry which is preliminary data.</text>
</comment>
<feature type="non-terminal residue" evidence="2">
    <location>
        <position position="64"/>
    </location>
</feature>
<keyword evidence="1" id="KW-0472">Membrane</keyword>
<name>T1C9C3_9ZZZZ</name>
<dbReference type="AlphaFoldDB" id="T1C9C3"/>
<evidence type="ECO:0000256" key="1">
    <source>
        <dbReference type="SAM" id="Phobius"/>
    </source>
</evidence>
<reference evidence="2" key="1">
    <citation type="submission" date="2013-08" db="EMBL/GenBank/DDBJ databases">
        <authorList>
            <person name="Mendez C."/>
            <person name="Richter M."/>
            <person name="Ferrer M."/>
            <person name="Sanchez J."/>
        </authorList>
    </citation>
    <scope>NUCLEOTIDE SEQUENCE</scope>
</reference>
<dbReference type="EMBL" id="AUZX01002086">
    <property type="protein sequence ID" value="EQD77688.1"/>
    <property type="molecule type" value="Genomic_DNA"/>
</dbReference>
<feature type="transmembrane region" description="Helical" evidence="1">
    <location>
        <begin position="15"/>
        <end position="36"/>
    </location>
</feature>
<gene>
    <name evidence="2" type="ORF">B1A_02833</name>
</gene>
<reference evidence="2" key="2">
    <citation type="journal article" date="2014" name="ISME J.">
        <title>Microbial stratification in low pH oxic and suboxic macroscopic growths along an acid mine drainage.</title>
        <authorList>
            <person name="Mendez-Garcia C."/>
            <person name="Mesa V."/>
            <person name="Sprenger R.R."/>
            <person name="Richter M."/>
            <person name="Diez M.S."/>
            <person name="Solano J."/>
            <person name="Bargiela R."/>
            <person name="Golyshina O.V."/>
            <person name="Manteca A."/>
            <person name="Ramos J.L."/>
            <person name="Gallego J.R."/>
            <person name="Llorente I."/>
            <person name="Martins Dos Santos V.A."/>
            <person name="Jensen O.N."/>
            <person name="Pelaez A.I."/>
            <person name="Sanchez J."/>
            <person name="Ferrer M."/>
        </authorList>
    </citation>
    <scope>NUCLEOTIDE SEQUENCE</scope>
</reference>
<protein>
    <submittedName>
        <fullName evidence="2">Biopolymer transport protein, ExbB</fullName>
    </submittedName>
</protein>